<evidence type="ECO:0000256" key="4">
    <source>
        <dbReference type="ARBA" id="ARBA00022643"/>
    </source>
</evidence>
<accession>A0ABV2AYQ3</accession>
<keyword evidence="4" id="KW-0288">FMN</keyword>
<evidence type="ECO:0000256" key="3">
    <source>
        <dbReference type="ARBA" id="ARBA00022630"/>
    </source>
</evidence>
<comment type="caution">
    <text evidence="9">The sequence shown here is derived from an EMBL/GenBank/DDBJ whole genome shotgun (WGS) entry which is preliminary data.</text>
</comment>
<dbReference type="CDD" id="cd02135">
    <property type="entry name" value="YdjA-like"/>
    <property type="match status" value="1"/>
</dbReference>
<dbReference type="InterPro" id="IPR029479">
    <property type="entry name" value="Nitroreductase"/>
</dbReference>
<evidence type="ECO:0000256" key="5">
    <source>
        <dbReference type="ARBA" id="ARBA00022857"/>
    </source>
</evidence>
<dbReference type="InterPro" id="IPR000415">
    <property type="entry name" value="Nitroreductase-like"/>
</dbReference>
<name>A0ABV2AYQ3_9GAMM</name>
<dbReference type="Proteomes" id="UP001460888">
    <property type="component" value="Unassembled WGS sequence"/>
</dbReference>
<dbReference type="PANTHER" id="PTHR43821">
    <property type="entry name" value="NAD(P)H NITROREDUCTASE YDJA-RELATED"/>
    <property type="match status" value="1"/>
</dbReference>
<dbReference type="PANTHER" id="PTHR43821:SF1">
    <property type="entry name" value="NAD(P)H NITROREDUCTASE YDJA-RELATED"/>
    <property type="match status" value="1"/>
</dbReference>
<proteinExistence type="inferred from homology"/>
<dbReference type="Pfam" id="PF00881">
    <property type="entry name" value="Nitroreductase"/>
    <property type="match status" value="1"/>
</dbReference>
<dbReference type="InterPro" id="IPR026021">
    <property type="entry name" value="YdjA-like"/>
</dbReference>
<keyword evidence="6" id="KW-0560">Oxidoreductase</keyword>
<evidence type="ECO:0000256" key="7">
    <source>
        <dbReference type="ARBA" id="ARBA00023027"/>
    </source>
</evidence>
<evidence type="ECO:0000256" key="1">
    <source>
        <dbReference type="ARBA" id="ARBA00001917"/>
    </source>
</evidence>
<sequence>MADRAALTPSPITPAQAAEFIRGRRTIDQFTEQVPDEAIVQEAIEVARWAPNHHLTQPWRFYLLGPQSQAAVIDLNTQLVAARKGDEVAAAKRERWQQMPGWLAVTCQINDDPVTAREDYAACACALQNLTLYLHSAGLGSKWISGEATRHPDLLPTLGIDPAREYCVGLLWYGYPKRYPRSQRTDLEKIMGRCP</sequence>
<dbReference type="RefSeq" id="WP_353109210.1">
    <property type="nucleotide sequence ID" value="NZ_APND01000001.1"/>
</dbReference>
<dbReference type="Gene3D" id="3.40.109.10">
    <property type="entry name" value="NADH Oxidase"/>
    <property type="match status" value="1"/>
</dbReference>
<evidence type="ECO:0000313" key="9">
    <source>
        <dbReference type="EMBL" id="MES1928254.1"/>
    </source>
</evidence>
<evidence type="ECO:0000313" key="10">
    <source>
        <dbReference type="Proteomes" id="UP001460888"/>
    </source>
</evidence>
<keyword evidence="3" id="KW-0285">Flavoprotein</keyword>
<comment type="similarity">
    <text evidence="2">Belongs to the nitroreductase family.</text>
</comment>
<keyword evidence="10" id="KW-1185">Reference proteome</keyword>
<dbReference type="EMBL" id="APND01000001">
    <property type="protein sequence ID" value="MES1928254.1"/>
    <property type="molecule type" value="Genomic_DNA"/>
</dbReference>
<feature type="domain" description="Nitroreductase" evidence="8">
    <location>
        <begin position="21"/>
        <end position="175"/>
    </location>
</feature>
<evidence type="ECO:0000256" key="2">
    <source>
        <dbReference type="ARBA" id="ARBA00007118"/>
    </source>
</evidence>
<evidence type="ECO:0000256" key="6">
    <source>
        <dbReference type="ARBA" id="ARBA00023002"/>
    </source>
</evidence>
<keyword evidence="7" id="KW-0520">NAD</keyword>
<reference evidence="9 10" key="1">
    <citation type="submission" date="2013-03" db="EMBL/GenBank/DDBJ databases">
        <title>Salinisphaera dokdonensis CL-ES53 Genome Sequencing.</title>
        <authorList>
            <person name="Li C."/>
            <person name="Lai Q."/>
            <person name="Shao Z."/>
        </authorList>
    </citation>
    <scope>NUCLEOTIDE SEQUENCE [LARGE SCALE GENOMIC DNA]</scope>
    <source>
        <strain evidence="9 10">CL-ES53</strain>
    </source>
</reference>
<keyword evidence="5" id="KW-0521">NADP</keyword>
<gene>
    <name evidence="9" type="ORF">SADO_03325</name>
</gene>
<dbReference type="SUPFAM" id="SSF55469">
    <property type="entry name" value="FMN-dependent nitroreductase-like"/>
    <property type="match status" value="1"/>
</dbReference>
<organism evidence="9 10">
    <name type="scientific">Salinisphaera dokdonensis CL-ES53</name>
    <dbReference type="NCBI Taxonomy" id="1304272"/>
    <lineage>
        <taxon>Bacteria</taxon>
        <taxon>Pseudomonadati</taxon>
        <taxon>Pseudomonadota</taxon>
        <taxon>Gammaproteobacteria</taxon>
        <taxon>Salinisphaerales</taxon>
        <taxon>Salinisphaeraceae</taxon>
        <taxon>Salinisphaera</taxon>
    </lineage>
</organism>
<dbReference type="InterPro" id="IPR052530">
    <property type="entry name" value="NAD(P)H_nitroreductase"/>
</dbReference>
<evidence type="ECO:0000259" key="8">
    <source>
        <dbReference type="Pfam" id="PF00881"/>
    </source>
</evidence>
<comment type="cofactor">
    <cofactor evidence="1">
        <name>FMN</name>
        <dbReference type="ChEBI" id="CHEBI:58210"/>
    </cofactor>
</comment>
<protein>
    <submittedName>
        <fullName evidence="9">Nitroreductase</fullName>
    </submittedName>
</protein>